<evidence type="ECO:0000313" key="3">
    <source>
        <dbReference type="Proteomes" id="UP000321291"/>
    </source>
</evidence>
<dbReference type="EMBL" id="CP042434">
    <property type="protein sequence ID" value="QEC74188.1"/>
    <property type="molecule type" value="Genomic_DNA"/>
</dbReference>
<keyword evidence="3" id="KW-1185">Reference proteome</keyword>
<feature type="domain" description="Glycine zipper" evidence="1">
    <location>
        <begin position="2"/>
        <end position="43"/>
    </location>
</feature>
<evidence type="ECO:0000313" key="2">
    <source>
        <dbReference type="EMBL" id="QEC74188.1"/>
    </source>
</evidence>
<evidence type="ECO:0000259" key="1">
    <source>
        <dbReference type="Pfam" id="PF13488"/>
    </source>
</evidence>
<accession>A0A5B8VVH6</accession>
<sequence length="49" mass="4635">MGAGSGAVIGAIVDKKNRGLGAVIGAAVGGGAGYGIGKHKDNKKAKEGQ</sequence>
<dbReference type="InterPro" id="IPR039567">
    <property type="entry name" value="Gly-zipper"/>
</dbReference>
<proteinExistence type="predicted"/>
<dbReference type="AlphaFoldDB" id="A0A5B8VVH6"/>
<reference evidence="2 3" key="1">
    <citation type="journal article" date="2017" name="Int. J. Syst. Evol. Microbiol.">
        <title>Arachidicoccus ginsenosidivorans sp. nov., with ginsenoside-converting activity isolated from ginseng cultivating soil.</title>
        <authorList>
            <person name="Siddiqi M.Z."/>
            <person name="Aslam Z."/>
            <person name="Im W.T."/>
        </authorList>
    </citation>
    <scope>NUCLEOTIDE SEQUENCE [LARGE SCALE GENOMIC DNA]</scope>
    <source>
        <strain evidence="2 3">Gsoil 809</strain>
    </source>
</reference>
<dbReference type="Pfam" id="PF13488">
    <property type="entry name" value="Gly-zipper_Omp"/>
    <property type="match status" value="1"/>
</dbReference>
<organism evidence="2 3">
    <name type="scientific">Arachidicoccus ginsenosidivorans</name>
    <dbReference type="NCBI Taxonomy" id="496057"/>
    <lineage>
        <taxon>Bacteria</taxon>
        <taxon>Pseudomonadati</taxon>
        <taxon>Bacteroidota</taxon>
        <taxon>Chitinophagia</taxon>
        <taxon>Chitinophagales</taxon>
        <taxon>Chitinophagaceae</taxon>
        <taxon>Arachidicoccus</taxon>
    </lineage>
</organism>
<gene>
    <name evidence="2" type="ORF">FSB73_04760</name>
</gene>
<dbReference type="Proteomes" id="UP000321291">
    <property type="component" value="Chromosome"/>
</dbReference>
<name>A0A5B8VVH6_9BACT</name>
<dbReference type="KEGG" id="agi:FSB73_04760"/>
<protein>
    <submittedName>
        <fullName evidence="2">Glycine zipper 2TM domain-containing protein</fullName>
    </submittedName>
</protein>
<dbReference type="RefSeq" id="WP_146788066.1">
    <property type="nucleotide sequence ID" value="NZ_CP042434.1"/>
</dbReference>